<feature type="region of interest" description="Disordered" evidence="1">
    <location>
        <begin position="1"/>
        <end position="24"/>
    </location>
</feature>
<evidence type="ECO:0000256" key="1">
    <source>
        <dbReference type="SAM" id="MobiDB-lite"/>
    </source>
</evidence>
<organism evidence="2 3">
    <name type="scientific">Pleurodeles waltl</name>
    <name type="common">Iberian ribbed newt</name>
    <dbReference type="NCBI Taxonomy" id="8319"/>
    <lineage>
        <taxon>Eukaryota</taxon>
        <taxon>Metazoa</taxon>
        <taxon>Chordata</taxon>
        <taxon>Craniata</taxon>
        <taxon>Vertebrata</taxon>
        <taxon>Euteleostomi</taxon>
        <taxon>Amphibia</taxon>
        <taxon>Batrachia</taxon>
        <taxon>Caudata</taxon>
        <taxon>Salamandroidea</taxon>
        <taxon>Salamandridae</taxon>
        <taxon>Pleurodelinae</taxon>
        <taxon>Pleurodeles</taxon>
    </lineage>
</organism>
<keyword evidence="3" id="KW-1185">Reference proteome</keyword>
<dbReference type="AlphaFoldDB" id="A0AAV7NE67"/>
<feature type="region of interest" description="Disordered" evidence="1">
    <location>
        <begin position="50"/>
        <end position="81"/>
    </location>
</feature>
<name>A0AAV7NE67_PLEWA</name>
<feature type="compositionally biased region" description="Low complexity" evidence="1">
    <location>
        <begin position="1"/>
        <end position="10"/>
    </location>
</feature>
<protein>
    <submittedName>
        <fullName evidence="2">Uncharacterized protein</fullName>
    </submittedName>
</protein>
<comment type="caution">
    <text evidence="2">The sequence shown here is derived from an EMBL/GenBank/DDBJ whole genome shotgun (WGS) entry which is preliminary data.</text>
</comment>
<gene>
    <name evidence="2" type="ORF">NDU88_002610</name>
</gene>
<reference evidence="2" key="1">
    <citation type="journal article" date="2022" name="bioRxiv">
        <title>Sequencing and chromosome-scale assembly of the giantPleurodeles waltlgenome.</title>
        <authorList>
            <person name="Brown T."/>
            <person name="Elewa A."/>
            <person name="Iarovenko S."/>
            <person name="Subramanian E."/>
            <person name="Araus A.J."/>
            <person name="Petzold A."/>
            <person name="Susuki M."/>
            <person name="Suzuki K.-i.T."/>
            <person name="Hayashi T."/>
            <person name="Toyoda A."/>
            <person name="Oliveira C."/>
            <person name="Osipova E."/>
            <person name="Leigh N.D."/>
            <person name="Simon A."/>
            <person name="Yun M.H."/>
        </authorList>
    </citation>
    <scope>NUCLEOTIDE SEQUENCE</scope>
    <source>
        <strain evidence="2">20211129_DDA</strain>
        <tissue evidence="2">Liver</tissue>
    </source>
</reference>
<evidence type="ECO:0000313" key="2">
    <source>
        <dbReference type="EMBL" id="KAJ1114372.1"/>
    </source>
</evidence>
<evidence type="ECO:0000313" key="3">
    <source>
        <dbReference type="Proteomes" id="UP001066276"/>
    </source>
</evidence>
<dbReference type="EMBL" id="JANPWB010000012">
    <property type="protein sequence ID" value="KAJ1114372.1"/>
    <property type="molecule type" value="Genomic_DNA"/>
</dbReference>
<dbReference type="Proteomes" id="UP001066276">
    <property type="component" value="Chromosome 8"/>
</dbReference>
<proteinExistence type="predicted"/>
<accession>A0AAV7NE67</accession>
<sequence length="81" mass="8598">MPTSGASSSRSGERAEVAPQPGRNAAPSFFLPVLESVLEAIWWPGLLVPSSRGASKVTETPPPRRSAHTFGIPCMLRPGRT</sequence>